<keyword evidence="4 8" id="KW-0479">Metal-binding</keyword>
<evidence type="ECO:0000256" key="4">
    <source>
        <dbReference type="ARBA" id="ARBA00022723"/>
    </source>
</evidence>
<evidence type="ECO:0000313" key="10">
    <source>
        <dbReference type="Proteomes" id="UP000028542"/>
    </source>
</evidence>
<dbReference type="RefSeq" id="WP_035135357.1">
    <property type="nucleotide sequence ID" value="NZ_JPMD01000048.1"/>
</dbReference>
<dbReference type="PANTHER" id="PTHR32481">
    <property type="entry name" value="AMINOPEPTIDASE"/>
    <property type="match status" value="1"/>
</dbReference>
<dbReference type="InterPro" id="IPR051464">
    <property type="entry name" value="Peptidase_M42_aminopept"/>
</dbReference>
<dbReference type="GO" id="GO:0004177">
    <property type="term" value="F:aminopeptidase activity"/>
    <property type="evidence" value="ECO:0007669"/>
    <property type="project" value="UniProtKB-UniRule"/>
</dbReference>
<feature type="binding site" evidence="8">
    <location>
        <position position="317"/>
    </location>
    <ligand>
        <name>Zn(2+)</name>
        <dbReference type="ChEBI" id="CHEBI:29105"/>
        <label>2</label>
    </ligand>
</feature>
<dbReference type="Gene3D" id="2.40.30.40">
    <property type="entry name" value="Peptidase M42, domain 2"/>
    <property type="match status" value="1"/>
</dbReference>
<evidence type="ECO:0000313" key="9">
    <source>
        <dbReference type="EMBL" id="KEZ85027.1"/>
    </source>
</evidence>
<dbReference type="SUPFAM" id="SSF101821">
    <property type="entry name" value="Aminopeptidase/glucanase lid domain"/>
    <property type="match status" value="1"/>
</dbReference>
<accession>A0A084J7U3</accession>
<feature type="binding site" evidence="8">
    <location>
        <position position="229"/>
    </location>
    <ligand>
        <name>Zn(2+)</name>
        <dbReference type="ChEBI" id="CHEBI:29105"/>
        <label>1</label>
    </ligand>
</feature>
<feature type="active site" description="Proton acceptor" evidence="7">
    <location>
        <position position="206"/>
    </location>
</feature>
<dbReference type="InterPro" id="IPR023367">
    <property type="entry name" value="Peptidase_M42_dom2"/>
</dbReference>
<keyword evidence="2 9" id="KW-0031">Aminopeptidase</keyword>
<dbReference type="eggNOG" id="COG1363">
    <property type="taxonomic scope" value="Bacteria"/>
</dbReference>
<dbReference type="Pfam" id="PF05343">
    <property type="entry name" value="Peptidase_M42"/>
    <property type="match status" value="1"/>
</dbReference>
<dbReference type="GO" id="GO:0006508">
    <property type="term" value="P:proteolysis"/>
    <property type="evidence" value="ECO:0007669"/>
    <property type="project" value="UniProtKB-KW"/>
</dbReference>
<sequence length="342" mass="37097">MFLDEILQKNGILDKLTSLSGPSGFEGEVRGFIKEQVTPYVDEIFIDRMGNIIVHKKGKGKKVIVDAHMDEVGFIITGYNEDGSLRFSSLGGINAKIIPSKTVLIGPNKIPGVIGAKPIHLQGAEEREKGLNYSDCCIDIGARSRKQSEELIDLGEYVVFDTEYDEFGEGLVKGKAFDDRVGCFVLMEALKENYDVDLYGVFAVQEEVGERGAFISSLNLKGDLGIALEGTICADMPSVPKHLRATEVGRGPAISIMDLTSIFDVDVADDIMEVGNNLNIPYQRRKAIAGGNDAATFHGTGSGAKIATISVPCRYIHSSASVASKEDIKNTVKLLVEYLKTL</sequence>
<dbReference type="Gene3D" id="3.40.630.10">
    <property type="entry name" value="Zn peptidases"/>
    <property type="match status" value="1"/>
</dbReference>
<organism evidence="9 10">
    <name type="scientific">Clostridium sulfidigenes</name>
    <dbReference type="NCBI Taxonomy" id="318464"/>
    <lineage>
        <taxon>Bacteria</taxon>
        <taxon>Bacillati</taxon>
        <taxon>Bacillota</taxon>
        <taxon>Clostridia</taxon>
        <taxon>Eubacteriales</taxon>
        <taxon>Clostridiaceae</taxon>
        <taxon>Clostridium</taxon>
    </lineage>
</organism>
<evidence type="ECO:0000256" key="6">
    <source>
        <dbReference type="PIRNR" id="PIRNR001123"/>
    </source>
</evidence>
<comment type="similarity">
    <text evidence="1 6">Belongs to the peptidase M42 family.</text>
</comment>
<dbReference type="InterPro" id="IPR008007">
    <property type="entry name" value="Peptidase_M42"/>
</dbReference>
<evidence type="ECO:0000256" key="5">
    <source>
        <dbReference type="ARBA" id="ARBA00022801"/>
    </source>
</evidence>
<evidence type="ECO:0000256" key="8">
    <source>
        <dbReference type="PIRSR" id="PIRSR001123-2"/>
    </source>
</evidence>
<protein>
    <submittedName>
        <fullName evidence="9">Aminopeptidase</fullName>
    </submittedName>
</protein>
<keyword evidence="10" id="KW-1185">Reference proteome</keyword>
<evidence type="ECO:0000256" key="1">
    <source>
        <dbReference type="ARBA" id="ARBA00006272"/>
    </source>
</evidence>
<proteinExistence type="inferred from homology"/>
<evidence type="ECO:0000256" key="2">
    <source>
        <dbReference type="ARBA" id="ARBA00022438"/>
    </source>
</evidence>
<feature type="binding site" evidence="8">
    <location>
        <position position="178"/>
    </location>
    <ligand>
        <name>Zn(2+)</name>
        <dbReference type="ChEBI" id="CHEBI:29105"/>
        <label>2</label>
    </ligand>
</feature>
<dbReference type="GO" id="GO:0046872">
    <property type="term" value="F:metal ion binding"/>
    <property type="evidence" value="ECO:0007669"/>
    <property type="project" value="UniProtKB-UniRule"/>
</dbReference>
<dbReference type="STRING" id="318464.IO99_17085"/>
<dbReference type="Proteomes" id="UP000028542">
    <property type="component" value="Unassembled WGS sequence"/>
</dbReference>
<dbReference type="AlphaFoldDB" id="A0A084J7U3"/>
<reference evidence="9 10" key="1">
    <citation type="submission" date="2014-07" db="EMBL/GenBank/DDBJ databases">
        <title>Draft genome of Clostridium sulfidigenes 113A isolated from sediments associated with methane hydrate from Krishna Godavari basin.</title>
        <authorList>
            <person name="Honkalas V.S."/>
            <person name="Dabir A.P."/>
            <person name="Arora P."/>
            <person name="Dhakephalkar P.K."/>
        </authorList>
    </citation>
    <scope>NUCLEOTIDE SEQUENCE [LARGE SCALE GENOMIC DNA]</scope>
    <source>
        <strain evidence="9 10">113A</strain>
    </source>
</reference>
<evidence type="ECO:0000256" key="3">
    <source>
        <dbReference type="ARBA" id="ARBA00022670"/>
    </source>
</evidence>
<dbReference type="EMBL" id="JPMD01000048">
    <property type="protein sequence ID" value="KEZ85027.1"/>
    <property type="molecule type" value="Genomic_DNA"/>
</dbReference>
<keyword evidence="5" id="KW-0378">Hydrolase</keyword>
<keyword evidence="3" id="KW-0645">Protease</keyword>
<dbReference type="SUPFAM" id="SSF53187">
    <property type="entry name" value="Zn-dependent exopeptidases"/>
    <property type="match status" value="1"/>
</dbReference>
<feature type="binding site" evidence="8">
    <location>
        <position position="68"/>
    </location>
    <ligand>
        <name>Zn(2+)</name>
        <dbReference type="ChEBI" id="CHEBI:29105"/>
        <label>1</label>
    </ligand>
</feature>
<comment type="cofactor">
    <cofactor evidence="8">
        <name>a divalent metal cation</name>
        <dbReference type="ChEBI" id="CHEBI:60240"/>
    </cofactor>
    <text evidence="8">Binds 2 divalent metal cations per subunit.</text>
</comment>
<comment type="caution">
    <text evidence="9">The sequence shown here is derived from an EMBL/GenBank/DDBJ whole genome shotgun (WGS) entry which is preliminary data.</text>
</comment>
<feature type="binding site" evidence="8">
    <location>
        <position position="207"/>
    </location>
    <ligand>
        <name>Zn(2+)</name>
        <dbReference type="ChEBI" id="CHEBI:29105"/>
        <label>2</label>
    </ligand>
</feature>
<dbReference type="PIRSF" id="PIRSF001123">
    <property type="entry name" value="PepA_GA"/>
    <property type="match status" value="1"/>
</dbReference>
<dbReference type="PANTHER" id="PTHR32481:SF0">
    <property type="entry name" value="AMINOPEPTIDASE YPDE-RELATED"/>
    <property type="match status" value="1"/>
</dbReference>
<feature type="binding site" evidence="8">
    <location>
        <position position="178"/>
    </location>
    <ligand>
        <name>Zn(2+)</name>
        <dbReference type="ChEBI" id="CHEBI:29105"/>
        <label>1</label>
    </ligand>
</feature>
<name>A0A084J7U3_9CLOT</name>
<evidence type="ECO:0000256" key="7">
    <source>
        <dbReference type="PIRSR" id="PIRSR001123-1"/>
    </source>
</evidence>
<gene>
    <name evidence="9" type="ORF">IO99_17085</name>
</gene>